<feature type="domain" description="GmrSD restriction endonucleases C-terminal" evidence="1">
    <location>
        <begin position="91"/>
        <end position="226"/>
    </location>
</feature>
<organism evidence="2 3">
    <name type="scientific">Streptacidiphilus cavernicola</name>
    <dbReference type="NCBI Taxonomy" id="3342716"/>
    <lineage>
        <taxon>Bacteria</taxon>
        <taxon>Bacillati</taxon>
        <taxon>Actinomycetota</taxon>
        <taxon>Actinomycetes</taxon>
        <taxon>Kitasatosporales</taxon>
        <taxon>Streptomycetaceae</taxon>
        <taxon>Streptacidiphilus</taxon>
    </lineage>
</organism>
<dbReference type="PROSITE" id="PS51257">
    <property type="entry name" value="PROKAR_LIPOPROTEIN"/>
    <property type="match status" value="1"/>
</dbReference>
<accession>A0ABV6UKU2</accession>
<dbReference type="GO" id="GO:0004519">
    <property type="term" value="F:endonuclease activity"/>
    <property type="evidence" value="ECO:0007669"/>
    <property type="project" value="UniProtKB-KW"/>
</dbReference>
<dbReference type="Proteomes" id="UP001592528">
    <property type="component" value="Unassembled WGS sequence"/>
</dbReference>
<keyword evidence="2" id="KW-0378">Hydrolase</keyword>
<keyword evidence="2" id="KW-0540">Nuclease</keyword>
<dbReference type="EMBL" id="JBHEZZ010000005">
    <property type="protein sequence ID" value="MFC1402076.1"/>
    <property type="molecule type" value="Genomic_DNA"/>
</dbReference>
<gene>
    <name evidence="2" type="ORF">ACEZDJ_12340</name>
</gene>
<name>A0ABV6UKU2_9ACTN</name>
<dbReference type="PANTHER" id="PTHR24094">
    <property type="entry name" value="SECRETED PROTEIN"/>
    <property type="match status" value="1"/>
</dbReference>
<dbReference type="InterPro" id="IPR011089">
    <property type="entry name" value="GmrSD_C"/>
</dbReference>
<proteinExistence type="predicted"/>
<keyword evidence="2" id="KW-0255">Endonuclease</keyword>
<evidence type="ECO:0000259" key="1">
    <source>
        <dbReference type="Pfam" id="PF07510"/>
    </source>
</evidence>
<evidence type="ECO:0000313" key="3">
    <source>
        <dbReference type="Proteomes" id="UP001592528"/>
    </source>
</evidence>
<protein>
    <submittedName>
        <fullName evidence="2">HNH endonuclease family protein</fullName>
    </submittedName>
</protein>
<dbReference type="PANTHER" id="PTHR24094:SF15">
    <property type="entry name" value="AMP-DEPENDENT SYNTHETASE_LIGASE DOMAIN-CONTAINING PROTEIN-RELATED"/>
    <property type="match status" value="1"/>
</dbReference>
<reference evidence="2 3" key="1">
    <citation type="submission" date="2024-09" db="EMBL/GenBank/DDBJ databases">
        <authorList>
            <person name="Lee S.D."/>
        </authorList>
    </citation>
    <scope>NUCLEOTIDE SEQUENCE [LARGE SCALE GENOMIC DNA]</scope>
    <source>
        <strain evidence="2 3">N1-5</strain>
    </source>
</reference>
<dbReference type="Pfam" id="PF07510">
    <property type="entry name" value="GmrSD_C"/>
    <property type="match status" value="1"/>
</dbReference>
<sequence length="242" mass="25470">MKRSRTATAVTSLLVAGLVGLTGCQKPLVGAAPAQTSPPAAGQDAVSGSAGAALNRLPVRAAGTMSGYNRLAFGAAWTDDVDDVDGHNGCDTRDDILALYLTRITYRSGHCIVASGTLHDPYTGRTIDFVRGPKSTVIQIDHVVALGNAWTSGASRLTATQRKDLAEDPLELLPVDGPTNEAKGDGDASQWLPPQAGYHCSYVARQIAVKTKYHLSVTAPERSAMQHVLTTCPKQGLPVEPR</sequence>
<evidence type="ECO:0000313" key="2">
    <source>
        <dbReference type="EMBL" id="MFC1402076.1"/>
    </source>
</evidence>
<keyword evidence="3" id="KW-1185">Reference proteome</keyword>
<dbReference type="RefSeq" id="WP_232242096.1">
    <property type="nucleotide sequence ID" value="NZ_JBHEZZ010000005.1"/>
</dbReference>
<comment type="caution">
    <text evidence="2">The sequence shown here is derived from an EMBL/GenBank/DDBJ whole genome shotgun (WGS) entry which is preliminary data.</text>
</comment>